<dbReference type="InterPro" id="IPR041657">
    <property type="entry name" value="HTH_17"/>
</dbReference>
<dbReference type="SUPFAM" id="SSF46955">
    <property type="entry name" value="Putative DNA-binding domain"/>
    <property type="match status" value="1"/>
</dbReference>
<dbReference type="Pfam" id="PF12728">
    <property type="entry name" value="HTH_17"/>
    <property type="match status" value="1"/>
</dbReference>
<accession>A0A0Q9ZJL2</accession>
<dbReference type="Gene3D" id="3.90.105.50">
    <property type="match status" value="1"/>
</dbReference>
<evidence type="ECO:0000313" key="3">
    <source>
        <dbReference type="Proteomes" id="UP000051643"/>
    </source>
</evidence>
<dbReference type="InterPro" id="IPR009061">
    <property type="entry name" value="DNA-bd_dom_put_sf"/>
</dbReference>
<dbReference type="AlphaFoldDB" id="A0A0Q9ZJL2"/>
<dbReference type="EMBL" id="LKTP01000012">
    <property type="protein sequence ID" value="KRG29015.1"/>
    <property type="molecule type" value="Genomic_DNA"/>
</dbReference>
<keyword evidence="3" id="KW-1185">Reference proteome</keyword>
<dbReference type="InterPro" id="IPR038148">
    <property type="entry name" value="Tn1545/Tn916_Xis"/>
</dbReference>
<reference evidence="2" key="1">
    <citation type="submission" date="2015-10" db="EMBL/GenBank/DDBJ databases">
        <title>Draft genome sequence of Salegentibacter mishustinae KCTC 12263.</title>
        <authorList>
            <person name="Lin W."/>
            <person name="Zheng Q."/>
        </authorList>
    </citation>
    <scope>NUCLEOTIDE SEQUENCE [LARGE SCALE GENOMIC DNA]</scope>
    <source>
        <strain evidence="2">KCTC 12263</strain>
    </source>
</reference>
<dbReference type="NCBIfam" id="TIGR01764">
    <property type="entry name" value="excise"/>
    <property type="match status" value="1"/>
</dbReference>
<dbReference type="Proteomes" id="UP000051643">
    <property type="component" value="Unassembled WGS sequence"/>
</dbReference>
<dbReference type="OrthoDB" id="597977at2"/>
<evidence type="ECO:0000259" key="1">
    <source>
        <dbReference type="Pfam" id="PF12728"/>
    </source>
</evidence>
<protein>
    <submittedName>
        <fullName evidence="2">Excisionase</fullName>
    </submittedName>
</protein>
<sequence length="95" mass="11254">MNELKMLEQLDRIEKLVRAQKAVLTFDQACDYTGISRSYMYKLTARGEIPFSKPKGKLIFFSREKLDNWLLNNSHSSKDEIKRGAVEYTFRNKRF</sequence>
<dbReference type="InterPro" id="IPR010093">
    <property type="entry name" value="SinI_DNA-bd"/>
</dbReference>
<dbReference type="RefSeq" id="WP_057481490.1">
    <property type="nucleotide sequence ID" value="NZ_BMWR01000003.1"/>
</dbReference>
<dbReference type="STRING" id="270918.APR42_03560"/>
<organism evidence="2 3">
    <name type="scientific">Salegentibacter mishustinae</name>
    <dbReference type="NCBI Taxonomy" id="270918"/>
    <lineage>
        <taxon>Bacteria</taxon>
        <taxon>Pseudomonadati</taxon>
        <taxon>Bacteroidota</taxon>
        <taxon>Flavobacteriia</taxon>
        <taxon>Flavobacteriales</taxon>
        <taxon>Flavobacteriaceae</taxon>
        <taxon>Salegentibacter</taxon>
    </lineage>
</organism>
<gene>
    <name evidence="2" type="ORF">APR42_03560</name>
</gene>
<dbReference type="GO" id="GO:0003677">
    <property type="term" value="F:DNA binding"/>
    <property type="evidence" value="ECO:0007669"/>
    <property type="project" value="InterPro"/>
</dbReference>
<comment type="caution">
    <text evidence="2">The sequence shown here is derived from an EMBL/GenBank/DDBJ whole genome shotgun (WGS) entry which is preliminary data.</text>
</comment>
<proteinExistence type="predicted"/>
<name>A0A0Q9ZJL2_9FLAO</name>
<evidence type="ECO:0000313" key="2">
    <source>
        <dbReference type="EMBL" id="KRG29015.1"/>
    </source>
</evidence>
<feature type="domain" description="Helix-turn-helix" evidence="1">
    <location>
        <begin position="23"/>
        <end position="73"/>
    </location>
</feature>